<evidence type="ECO:0000256" key="1">
    <source>
        <dbReference type="ARBA" id="ARBA00004651"/>
    </source>
</evidence>
<comment type="caution">
    <text evidence="19">The sequence shown here is derived from an EMBL/GenBank/DDBJ whole genome shotgun (WGS) entry which is preliminary data.</text>
</comment>
<keyword evidence="7" id="KW-0677">Repeat</keyword>
<comment type="subcellular location">
    <subcellularLocation>
        <location evidence="1 14">Cell membrane</location>
        <topology evidence="1 14">Multi-pass membrane protein</topology>
    </subcellularLocation>
</comment>
<dbReference type="CDD" id="cd06164">
    <property type="entry name" value="S2P-M50_SpoIVFB_CBS"/>
    <property type="match status" value="1"/>
</dbReference>
<dbReference type="SUPFAM" id="SSF54631">
    <property type="entry name" value="CBS-domain pair"/>
    <property type="match status" value="1"/>
</dbReference>
<evidence type="ECO:0000256" key="14">
    <source>
        <dbReference type="PIRNR" id="PIRNR006404"/>
    </source>
</evidence>
<evidence type="ECO:0000256" key="6">
    <source>
        <dbReference type="ARBA" id="ARBA00022723"/>
    </source>
</evidence>
<evidence type="ECO:0000256" key="7">
    <source>
        <dbReference type="ARBA" id="ARBA00022737"/>
    </source>
</evidence>
<dbReference type="Pfam" id="PF02163">
    <property type="entry name" value="Peptidase_M50"/>
    <property type="match status" value="2"/>
</dbReference>
<name>A0A0S7XRH6_UNCSA</name>
<keyword evidence="5 14" id="KW-0812">Transmembrane</keyword>
<keyword evidence="8 14" id="KW-0378">Hydrolase</keyword>
<dbReference type="Proteomes" id="UP000051861">
    <property type="component" value="Unassembled WGS sequence"/>
</dbReference>
<evidence type="ECO:0000256" key="17">
    <source>
        <dbReference type="PROSITE-ProRule" id="PRU00703"/>
    </source>
</evidence>
<dbReference type="SMART" id="SM00116">
    <property type="entry name" value="CBS"/>
    <property type="match status" value="2"/>
</dbReference>
<comment type="similarity">
    <text evidence="2 14">Belongs to the peptidase M50B family.</text>
</comment>
<feature type="transmembrane region" description="Helical" evidence="14">
    <location>
        <begin position="196"/>
        <end position="226"/>
    </location>
</feature>
<keyword evidence="13 14" id="KW-0472">Membrane</keyword>
<keyword evidence="9 14" id="KW-0862">Zinc</keyword>
<dbReference type="InterPro" id="IPR016483">
    <property type="entry name" value="UCP006404_Pept_M50_CBS"/>
</dbReference>
<evidence type="ECO:0000313" key="19">
    <source>
        <dbReference type="EMBL" id="KPJ64948.1"/>
    </source>
</evidence>
<protein>
    <recommendedName>
        <fullName evidence="14">Zinc metalloprotease</fullName>
    </recommendedName>
</protein>
<evidence type="ECO:0000256" key="15">
    <source>
        <dbReference type="PIRSR" id="PIRSR006404-1"/>
    </source>
</evidence>
<dbReference type="PANTHER" id="PTHR39188:SF3">
    <property type="entry name" value="STAGE IV SPORULATION PROTEIN FB"/>
    <property type="match status" value="1"/>
</dbReference>
<dbReference type="AlphaFoldDB" id="A0A0S7XRH6"/>
<dbReference type="GO" id="GO:0008237">
    <property type="term" value="F:metallopeptidase activity"/>
    <property type="evidence" value="ECO:0007669"/>
    <property type="project" value="UniProtKB-UniRule"/>
</dbReference>
<proteinExistence type="inferred from homology"/>
<sequence length="375" mass="42023">MRKSFRLITLFNIPVEINYSWFIILGLVVFTLARGYFPYTNPELSTLTHWIMALIAAFLLFASLLAHELSHSLVAKRHKLPIHGITLFVFGGVAHMEKEPSSPAVEFKMAIAGPAMSFFLAFLFFGLTQALYNLGLPKAVLSITNYLFILNLVVGIFNLIPGFPLDGGRVLRAALWSYYKDLRKATAIASGFGKGFAFFLIAVGFVNLFTGAIIAGIWLIFIGLFLQEAAEVSYRQVVMKKILAGIKVENFMTKDVITVLGDIKLNKLVDDYFFRFRHASFPVVEDDTVLGLVTLHDVKEIPRDKWEDKMAKDIMLPLGKQLVISKDADAMDALTKMARNNVGRLLVIKDSKLIGIISQRDIMRLFEFKSEIEGG</sequence>
<dbReference type="PROSITE" id="PS51371">
    <property type="entry name" value="CBS"/>
    <property type="match status" value="2"/>
</dbReference>
<reference evidence="19 20" key="1">
    <citation type="journal article" date="2015" name="Microbiome">
        <title>Genomic resolution of linkages in carbon, nitrogen, and sulfur cycling among widespread estuary sediment bacteria.</title>
        <authorList>
            <person name="Baker B.J."/>
            <person name="Lazar C.S."/>
            <person name="Teske A.P."/>
            <person name="Dick G.J."/>
        </authorList>
    </citation>
    <scope>NUCLEOTIDE SEQUENCE [LARGE SCALE GENOMIC DNA]</scope>
    <source>
        <strain evidence="19">DG_54_3</strain>
    </source>
</reference>
<evidence type="ECO:0000256" key="16">
    <source>
        <dbReference type="PIRSR" id="PIRSR006404-2"/>
    </source>
</evidence>
<dbReference type="InterPro" id="IPR008915">
    <property type="entry name" value="Peptidase_M50"/>
</dbReference>
<keyword evidence="3 14" id="KW-1003">Cell membrane</keyword>
<feature type="binding site" evidence="16">
    <location>
        <position position="166"/>
    </location>
    <ligand>
        <name>Zn(2+)</name>
        <dbReference type="ChEBI" id="CHEBI:29105"/>
        <note>catalytic</note>
    </ligand>
</feature>
<feature type="binding site" evidence="16">
    <location>
        <position position="67"/>
    </location>
    <ligand>
        <name>Zn(2+)</name>
        <dbReference type="ChEBI" id="CHEBI:29105"/>
        <note>catalytic</note>
    </ligand>
</feature>
<keyword evidence="11 14" id="KW-0482">Metalloprotease</keyword>
<feature type="transmembrane region" description="Helical" evidence="14">
    <location>
        <begin position="80"/>
        <end position="97"/>
    </location>
</feature>
<keyword evidence="4 14" id="KW-0645">Protease</keyword>
<evidence type="ECO:0000256" key="9">
    <source>
        <dbReference type="ARBA" id="ARBA00022833"/>
    </source>
</evidence>
<evidence type="ECO:0000256" key="2">
    <source>
        <dbReference type="ARBA" id="ARBA00007931"/>
    </source>
</evidence>
<evidence type="ECO:0000259" key="18">
    <source>
        <dbReference type="PROSITE" id="PS51371"/>
    </source>
</evidence>
<dbReference type="GO" id="GO:0005886">
    <property type="term" value="C:plasma membrane"/>
    <property type="evidence" value="ECO:0007669"/>
    <property type="project" value="UniProtKB-SubCell"/>
</dbReference>
<dbReference type="GO" id="GO:0046872">
    <property type="term" value="F:metal ion binding"/>
    <property type="evidence" value="ECO:0007669"/>
    <property type="project" value="UniProtKB-UniRule"/>
</dbReference>
<evidence type="ECO:0000256" key="12">
    <source>
        <dbReference type="ARBA" id="ARBA00023122"/>
    </source>
</evidence>
<feature type="transmembrane region" description="Helical" evidence="14">
    <location>
        <begin position="139"/>
        <end position="160"/>
    </location>
</feature>
<evidence type="ECO:0000256" key="10">
    <source>
        <dbReference type="ARBA" id="ARBA00022989"/>
    </source>
</evidence>
<feature type="domain" description="CBS" evidence="18">
    <location>
        <begin position="315"/>
        <end position="372"/>
    </location>
</feature>
<dbReference type="PIRSF" id="PIRSF006404">
    <property type="entry name" value="UCP006404_Pept_M50_CBS"/>
    <property type="match status" value="1"/>
</dbReference>
<dbReference type="InterPro" id="IPR046342">
    <property type="entry name" value="CBS_dom_sf"/>
</dbReference>
<dbReference type="GO" id="GO:0006508">
    <property type="term" value="P:proteolysis"/>
    <property type="evidence" value="ECO:0007669"/>
    <property type="project" value="UniProtKB-KW"/>
</dbReference>
<evidence type="ECO:0000256" key="8">
    <source>
        <dbReference type="ARBA" id="ARBA00022801"/>
    </source>
</evidence>
<evidence type="ECO:0000313" key="20">
    <source>
        <dbReference type="Proteomes" id="UP000051861"/>
    </source>
</evidence>
<comment type="cofactor">
    <cofactor evidence="14 16">
        <name>Zn(2+)</name>
        <dbReference type="ChEBI" id="CHEBI:29105"/>
    </cofactor>
    <text evidence="14 16">Binds 1 zinc ion per subunit.</text>
</comment>
<feature type="transmembrane region" description="Helical" evidence="14">
    <location>
        <begin position="109"/>
        <end position="127"/>
    </location>
</feature>
<feature type="binding site" evidence="16">
    <location>
        <position position="71"/>
    </location>
    <ligand>
        <name>Zn(2+)</name>
        <dbReference type="ChEBI" id="CHEBI:29105"/>
        <note>catalytic</note>
    </ligand>
</feature>
<accession>A0A0S7XRH6</accession>
<keyword evidence="10 14" id="KW-1133">Transmembrane helix</keyword>
<dbReference type="InterPro" id="IPR000644">
    <property type="entry name" value="CBS_dom"/>
</dbReference>
<evidence type="ECO:0000256" key="11">
    <source>
        <dbReference type="ARBA" id="ARBA00023049"/>
    </source>
</evidence>
<evidence type="ECO:0000256" key="4">
    <source>
        <dbReference type="ARBA" id="ARBA00022670"/>
    </source>
</evidence>
<dbReference type="PANTHER" id="PTHR39188">
    <property type="entry name" value="MEMBRANE-ASSOCIATED ZINC METALLOPROTEASE M50B"/>
    <property type="match status" value="1"/>
</dbReference>
<dbReference type="Gene3D" id="3.10.580.10">
    <property type="entry name" value="CBS-domain"/>
    <property type="match status" value="1"/>
</dbReference>
<dbReference type="EMBL" id="LIZX01000155">
    <property type="protein sequence ID" value="KPJ64948.1"/>
    <property type="molecule type" value="Genomic_DNA"/>
</dbReference>
<dbReference type="Pfam" id="PF00571">
    <property type="entry name" value="CBS"/>
    <property type="match status" value="2"/>
</dbReference>
<organism evidence="19 20">
    <name type="scientific">candidate division WOR-1 bacterium DG_54_3</name>
    <dbReference type="NCBI Taxonomy" id="1703775"/>
    <lineage>
        <taxon>Bacteria</taxon>
        <taxon>Bacillati</taxon>
        <taxon>Saganbacteria</taxon>
    </lineage>
</organism>
<feature type="transmembrane region" description="Helical" evidence="14">
    <location>
        <begin position="49"/>
        <end position="68"/>
    </location>
</feature>
<gene>
    <name evidence="19" type="ORF">AMJ44_11805</name>
</gene>
<evidence type="ECO:0000256" key="3">
    <source>
        <dbReference type="ARBA" id="ARBA00022475"/>
    </source>
</evidence>
<feature type="active site" evidence="15">
    <location>
        <position position="68"/>
    </location>
</feature>
<keyword evidence="12 17" id="KW-0129">CBS domain</keyword>
<evidence type="ECO:0000256" key="5">
    <source>
        <dbReference type="ARBA" id="ARBA00022692"/>
    </source>
</evidence>
<evidence type="ECO:0000256" key="13">
    <source>
        <dbReference type="ARBA" id="ARBA00023136"/>
    </source>
</evidence>
<feature type="domain" description="CBS" evidence="18">
    <location>
        <begin position="252"/>
        <end position="309"/>
    </location>
</feature>
<keyword evidence="6 14" id="KW-0479">Metal-binding</keyword>